<protein>
    <recommendedName>
        <fullName evidence="4">Zinc-ribbon domain-containing protein</fullName>
    </recommendedName>
</protein>
<name>A0A0F9JK87_9ZZZZ</name>
<keyword evidence="2" id="KW-0472">Membrane</keyword>
<gene>
    <name evidence="3" type="ORF">LCGC14_1746690</name>
</gene>
<feature type="transmembrane region" description="Helical" evidence="2">
    <location>
        <begin position="248"/>
        <end position="265"/>
    </location>
</feature>
<comment type="caution">
    <text evidence="3">The sequence shown here is derived from an EMBL/GenBank/DDBJ whole genome shotgun (WGS) entry which is preliminary data.</text>
</comment>
<keyword evidence="2" id="KW-0812">Transmembrane</keyword>
<keyword evidence="2" id="KW-1133">Transmembrane helix</keyword>
<feature type="transmembrane region" description="Helical" evidence="2">
    <location>
        <begin position="101"/>
        <end position="119"/>
    </location>
</feature>
<organism evidence="3">
    <name type="scientific">marine sediment metagenome</name>
    <dbReference type="NCBI Taxonomy" id="412755"/>
    <lineage>
        <taxon>unclassified sequences</taxon>
        <taxon>metagenomes</taxon>
        <taxon>ecological metagenomes</taxon>
    </lineage>
</organism>
<feature type="transmembrane region" description="Helical" evidence="2">
    <location>
        <begin position="131"/>
        <end position="150"/>
    </location>
</feature>
<feature type="region of interest" description="Disordered" evidence="1">
    <location>
        <begin position="24"/>
        <end position="89"/>
    </location>
</feature>
<feature type="compositionally biased region" description="Basic and acidic residues" evidence="1">
    <location>
        <begin position="62"/>
        <end position="89"/>
    </location>
</feature>
<feature type="transmembrane region" description="Helical" evidence="2">
    <location>
        <begin position="224"/>
        <end position="242"/>
    </location>
</feature>
<feature type="transmembrane region" description="Helical" evidence="2">
    <location>
        <begin position="189"/>
        <end position="212"/>
    </location>
</feature>
<feature type="transmembrane region" description="Helical" evidence="2">
    <location>
        <begin position="162"/>
        <end position="183"/>
    </location>
</feature>
<evidence type="ECO:0000313" key="3">
    <source>
        <dbReference type="EMBL" id="KKM06166.1"/>
    </source>
</evidence>
<dbReference type="AlphaFoldDB" id="A0A0F9JK87"/>
<sequence>MECPKCGALNPDEVEFCSLCHEPFESPPLKEPPQKEQAAPKTPKEKEKVSDDKHSVPGFGDINKEPAKQKLNKKTEAATKKAENKKSDKPKAKVSFNINNWLLPAIIASPVAYLATMLIPKNQFMENLPISRILLLAAVIGITVASGSIVKLDFKKAMTNWLLGLSGGFLAFNILFFGSFILVKISPSFYTRFFLGSEILVISATLSLAIGFSLWMEKIPWADTLKLSAIVVVGTGLMAWLINKVTAYPLPFIAFIAWPLGYYLFTWQKERIKKASA</sequence>
<reference evidence="3" key="1">
    <citation type="journal article" date="2015" name="Nature">
        <title>Complex archaea that bridge the gap between prokaryotes and eukaryotes.</title>
        <authorList>
            <person name="Spang A."/>
            <person name="Saw J.H."/>
            <person name="Jorgensen S.L."/>
            <person name="Zaremba-Niedzwiedzka K."/>
            <person name="Martijn J."/>
            <person name="Lind A.E."/>
            <person name="van Eijk R."/>
            <person name="Schleper C."/>
            <person name="Guy L."/>
            <person name="Ettema T.J."/>
        </authorList>
    </citation>
    <scope>NUCLEOTIDE SEQUENCE</scope>
</reference>
<evidence type="ECO:0000256" key="2">
    <source>
        <dbReference type="SAM" id="Phobius"/>
    </source>
</evidence>
<evidence type="ECO:0008006" key="4">
    <source>
        <dbReference type="Google" id="ProtNLM"/>
    </source>
</evidence>
<dbReference type="EMBL" id="LAZR01016059">
    <property type="protein sequence ID" value="KKM06166.1"/>
    <property type="molecule type" value="Genomic_DNA"/>
</dbReference>
<proteinExistence type="predicted"/>
<accession>A0A0F9JK87</accession>
<feature type="compositionally biased region" description="Basic and acidic residues" evidence="1">
    <location>
        <begin position="42"/>
        <end position="55"/>
    </location>
</feature>
<evidence type="ECO:0000256" key="1">
    <source>
        <dbReference type="SAM" id="MobiDB-lite"/>
    </source>
</evidence>